<keyword evidence="4" id="KW-1185">Reference proteome</keyword>
<accession>A0A6A4GQR2</accession>
<dbReference type="AlphaFoldDB" id="A0A6A4GQR2"/>
<dbReference type="EMBL" id="ML769763">
    <property type="protein sequence ID" value="KAE9388081.1"/>
    <property type="molecule type" value="Genomic_DNA"/>
</dbReference>
<name>A0A6A4GQR2_9AGAR</name>
<evidence type="ECO:0000256" key="2">
    <source>
        <dbReference type="SAM" id="SignalP"/>
    </source>
</evidence>
<feature type="signal peptide" evidence="2">
    <location>
        <begin position="1"/>
        <end position="19"/>
    </location>
</feature>
<proteinExistence type="predicted"/>
<gene>
    <name evidence="3" type="ORF">BT96DRAFT_1004536</name>
</gene>
<dbReference type="OrthoDB" id="623670at2759"/>
<protein>
    <submittedName>
        <fullName evidence="3">Uncharacterized protein</fullName>
    </submittedName>
</protein>
<feature type="region of interest" description="Disordered" evidence="1">
    <location>
        <begin position="35"/>
        <end position="56"/>
    </location>
</feature>
<dbReference type="Proteomes" id="UP000799118">
    <property type="component" value="Unassembled WGS sequence"/>
</dbReference>
<keyword evidence="2" id="KW-0732">Signal</keyword>
<reference evidence="3" key="1">
    <citation type="journal article" date="2019" name="Environ. Microbiol.">
        <title>Fungal ecological strategies reflected in gene transcription - a case study of two litter decomposers.</title>
        <authorList>
            <person name="Barbi F."/>
            <person name="Kohler A."/>
            <person name="Barry K."/>
            <person name="Baskaran P."/>
            <person name="Daum C."/>
            <person name="Fauchery L."/>
            <person name="Ihrmark K."/>
            <person name="Kuo A."/>
            <person name="LaButti K."/>
            <person name="Lipzen A."/>
            <person name="Morin E."/>
            <person name="Grigoriev I.V."/>
            <person name="Henrissat B."/>
            <person name="Lindahl B."/>
            <person name="Martin F."/>
        </authorList>
    </citation>
    <scope>NUCLEOTIDE SEQUENCE</scope>
    <source>
        <strain evidence="3">JB14</strain>
    </source>
</reference>
<evidence type="ECO:0000313" key="3">
    <source>
        <dbReference type="EMBL" id="KAE9388081.1"/>
    </source>
</evidence>
<feature type="chain" id="PRO_5025604350" evidence="2">
    <location>
        <begin position="20"/>
        <end position="142"/>
    </location>
</feature>
<sequence length="142" mass="15350">MFTFKIMTLILALVLLVVGSPIPIRRSLEGKQQWSDSTSTSTSLTDSSSTATSLTDASSTDTSLTITDFTGGTGYGLSACGITNVDTDMIAAINTSFFDHSIHHLSDLDCILDSQSGLALQIIYLTYQLDSFTDFDFDWLTP</sequence>
<dbReference type="CDD" id="cd22191">
    <property type="entry name" value="DPBB_RlpA_EXP_N-like"/>
    <property type="match status" value="1"/>
</dbReference>
<evidence type="ECO:0000313" key="4">
    <source>
        <dbReference type="Proteomes" id="UP000799118"/>
    </source>
</evidence>
<organism evidence="3 4">
    <name type="scientific">Gymnopus androsaceus JB14</name>
    <dbReference type="NCBI Taxonomy" id="1447944"/>
    <lineage>
        <taxon>Eukaryota</taxon>
        <taxon>Fungi</taxon>
        <taxon>Dikarya</taxon>
        <taxon>Basidiomycota</taxon>
        <taxon>Agaricomycotina</taxon>
        <taxon>Agaricomycetes</taxon>
        <taxon>Agaricomycetidae</taxon>
        <taxon>Agaricales</taxon>
        <taxon>Marasmiineae</taxon>
        <taxon>Omphalotaceae</taxon>
        <taxon>Gymnopus</taxon>
    </lineage>
</organism>
<evidence type="ECO:0000256" key="1">
    <source>
        <dbReference type="SAM" id="MobiDB-lite"/>
    </source>
</evidence>